<accession>A0ABN9R655</accession>
<name>A0ABN9R655_9DINO</name>
<reference evidence="2" key="1">
    <citation type="submission" date="2023-10" db="EMBL/GenBank/DDBJ databases">
        <authorList>
            <person name="Chen Y."/>
            <person name="Shah S."/>
            <person name="Dougan E. K."/>
            <person name="Thang M."/>
            <person name="Chan C."/>
        </authorList>
    </citation>
    <scope>NUCLEOTIDE SEQUENCE [LARGE SCALE GENOMIC DNA]</scope>
</reference>
<protein>
    <submittedName>
        <fullName evidence="2">Uncharacterized protein</fullName>
    </submittedName>
</protein>
<evidence type="ECO:0000313" key="2">
    <source>
        <dbReference type="EMBL" id="CAK0813873.1"/>
    </source>
</evidence>
<gene>
    <name evidence="2" type="ORF">PCOR1329_LOCUS17655</name>
</gene>
<sequence>MAQAILPITLPGAMPGMQASSIFSSLFWSSETSRKSKQNTTLSPVKQVVLLLPDAPGVGGCGDNSDHIDICKPTVIVTLWYDLKNYEKLWHALRREKRWPSVEAFSVIGPVGDALKQSVEQCVFTELGWEVNAGRRGKGASGRPCGSPRGAPRRTTTARCTARAGGNGG</sequence>
<dbReference type="Proteomes" id="UP001189429">
    <property type="component" value="Unassembled WGS sequence"/>
</dbReference>
<comment type="caution">
    <text evidence="2">The sequence shown here is derived from an EMBL/GenBank/DDBJ whole genome shotgun (WGS) entry which is preliminary data.</text>
</comment>
<dbReference type="EMBL" id="CAUYUJ010005502">
    <property type="protein sequence ID" value="CAK0813873.1"/>
    <property type="molecule type" value="Genomic_DNA"/>
</dbReference>
<feature type="compositionally biased region" description="Low complexity" evidence="1">
    <location>
        <begin position="149"/>
        <end position="169"/>
    </location>
</feature>
<evidence type="ECO:0000256" key="1">
    <source>
        <dbReference type="SAM" id="MobiDB-lite"/>
    </source>
</evidence>
<proteinExistence type="predicted"/>
<organism evidence="2 3">
    <name type="scientific">Prorocentrum cordatum</name>
    <dbReference type="NCBI Taxonomy" id="2364126"/>
    <lineage>
        <taxon>Eukaryota</taxon>
        <taxon>Sar</taxon>
        <taxon>Alveolata</taxon>
        <taxon>Dinophyceae</taxon>
        <taxon>Prorocentrales</taxon>
        <taxon>Prorocentraceae</taxon>
        <taxon>Prorocentrum</taxon>
    </lineage>
</organism>
<feature type="region of interest" description="Disordered" evidence="1">
    <location>
        <begin position="135"/>
        <end position="169"/>
    </location>
</feature>
<evidence type="ECO:0000313" key="3">
    <source>
        <dbReference type="Proteomes" id="UP001189429"/>
    </source>
</evidence>
<keyword evidence="3" id="KW-1185">Reference proteome</keyword>